<feature type="region of interest" description="Disordered" evidence="1">
    <location>
        <begin position="119"/>
        <end position="148"/>
    </location>
</feature>
<dbReference type="Proteomes" id="UP001165080">
    <property type="component" value="Unassembled WGS sequence"/>
</dbReference>
<name>A0A9W6C0Z9_9CHLO</name>
<accession>A0A9W6C0Z9</accession>
<keyword evidence="3" id="KW-1185">Reference proteome</keyword>
<evidence type="ECO:0000313" key="2">
    <source>
        <dbReference type="EMBL" id="GLC61435.1"/>
    </source>
</evidence>
<organism evidence="2 3">
    <name type="scientific">Pleodorina starrii</name>
    <dbReference type="NCBI Taxonomy" id="330485"/>
    <lineage>
        <taxon>Eukaryota</taxon>
        <taxon>Viridiplantae</taxon>
        <taxon>Chlorophyta</taxon>
        <taxon>core chlorophytes</taxon>
        <taxon>Chlorophyceae</taxon>
        <taxon>CS clade</taxon>
        <taxon>Chlamydomonadales</taxon>
        <taxon>Volvocaceae</taxon>
        <taxon>Pleodorina</taxon>
    </lineage>
</organism>
<sequence>MEPDVPYVPHMFVQRIDALPEEVLESVLATLAPQTEDRPGFWQSLGWGKNANSGAVNQQLSKAELRSLLQRHRREELAADADTADYSSEPYDSIPRQVQLQWRVYARLYPEEVAESEKLASMLQQSGQGAAPPGTGQGRWPGNGGGGSGGLSTLFGFLPSVTALQQTVRGLVPAAQTPAAAALPRDAAGPAPAAPALAAPAAGTRLGAGAPATARTTELRRRPDPLVQKLSRSLEQWYELHREQTRPLRRGRRARLLVVRGVDLPAEWRDSMRLAAAPAAGAATAGDSAGGRLGLWQLCGGGLLRAWAAAGGAAAGAVGLRRRPRVWEVGGTAAGLDGCGRTQRAQRLQEQQRQGEGSGSQALRPRREANLADGGRGGLVAAQAAAREMSFVLRRTMLIPPEWL</sequence>
<gene>
    <name evidence="2" type="primary">PLEST007735</name>
    <name evidence="2" type="ORF">PLESTB_001756200</name>
</gene>
<feature type="compositionally biased region" description="Gly residues" evidence="1">
    <location>
        <begin position="135"/>
        <end position="148"/>
    </location>
</feature>
<protein>
    <submittedName>
        <fullName evidence="2">Uncharacterized protein</fullName>
    </submittedName>
</protein>
<reference evidence="2 3" key="1">
    <citation type="journal article" date="2023" name="Commun. Biol.">
        <title>Reorganization of the ancestral sex-determining regions during the evolution of trioecy in Pleodorina starrii.</title>
        <authorList>
            <person name="Takahashi K."/>
            <person name="Suzuki S."/>
            <person name="Kawai-Toyooka H."/>
            <person name="Yamamoto K."/>
            <person name="Hamaji T."/>
            <person name="Ootsuki R."/>
            <person name="Yamaguchi H."/>
            <person name="Kawachi M."/>
            <person name="Higashiyama T."/>
            <person name="Nozaki H."/>
        </authorList>
    </citation>
    <scope>NUCLEOTIDE SEQUENCE [LARGE SCALE GENOMIC DNA]</scope>
    <source>
        <strain evidence="2 3">NIES-4479</strain>
    </source>
</reference>
<feature type="compositionally biased region" description="Low complexity" evidence="1">
    <location>
        <begin position="124"/>
        <end position="134"/>
    </location>
</feature>
<dbReference type="OrthoDB" id="541254at2759"/>
<proteinExistence type="predicted"/>
<feature type="region of interest" description="Disordered" evidence="1">
    <location>
        <begin position="349"/>
        <end position="374"/>
    </location>
</feature>
<dbReference type="AlphaFoldDB" id="A0A9W6C0Z9"/>
<comment type="caution">
    <text evidence="2">The sequence shown here is derived from an EMBL/GenBank/DDBJ whole genome shotgun (WGS) entry which is preliminary data.</text>
</comment>
<feature type="compositionally biased region" description="Low complexity" evidence="1">
    <location>
        <begin position="349"/>
        <end position="362"/>
    </location>
</feature>
<dbReference type="EMBL" id="BRXU01000046">
    <property type="protein sequence ID" value="GLC61435.1"/>
    <property type="molecule type" value="Genomic_DNA"/>
</dbReference>
<evidence type="ECO:0000313" key="3">
    <source>
        <dbReference type="Proteomes" id="UP001165080"/>
    </source>
</evidence>
<evidence type="ECO:0000256" key="1">
    <source>
        <dbReference type="SAM" id="MobiDB-lite"/>
    </source>
</evidence>